<evidence type="ECO:0000313" key="8">
    <source>
        <dbReference type="EMBL" id="NJC26816.1"/>
    </source>
</evidence>
<comment type="function">
    <text evidence="1 5">Peptide chain release factor 1 directs the termination of translation in response to the peptide chain termination codons UAG and UAA.</text>
</comment>
<dbReference type="PROSITE" id="PS00745">
    <property type="entry name" value="RF_PROK_I"/>
    <property type="match status" value="1"/>
</dbReference>
<dbReference type="Pfam" id="PF00472">
    <property type="entry name" value="RF-1"/>
    <property type="match status" value="1"/>
</dbReference>
<dbReference type="InterPro" id="IPR000352">
    <property type="entry name" value="Pep_chain_release_fac_I"/>
</dbReference>
<dbReference type="PANTHER" id="PTHR43804">
    <property type="entry name" value="LD18447P"/>
    <property type="match status" value="1"/>
</dbReference>
<keyword evidence="9" id="KW-1185">Reference proteome</keyword>
<dbReference type="EMBL" id="JAATJH010000003">
    <property type="protein sequence ID" value="NJC26816.1"/>
    <property type="molecule type" value="Genomic_DNA"/>
</dbReference>
<evidence type="ECO:0000256" key="5">
    <source>
        <dbReference type="HAMAP-Rule" id="MF_00093"/>
    </source>
</evidence>
<organism evidence="8 9">
    <name type="scientific">Neolewinella antarctica</name>
    <dbReference type="NCBI Taxonomy" id="442734"/>
    <lineage>
        <taxon>Bacteria</taxon>
        <taxon>Pseudomonadati</taxon>
        <taxon>Bacteroidota</taxon>
        <taxon>Saprospiria</taxon>
        <taxon>Saprospirales</taxon>
        <taxon>Lewinellaceae</taxon>
        <taxon>Neolewinella</taxon>
    </lineage>
</organism>
<comment type="similarity">
    <text evidence="2 5">Belongs to the prokaryotic/mitochondrial release factor family.</text>
</comment>
<evidence type="ECO:0000256" key="4">
    <source>
        <dbReference type="ARBA" id="ARBA00022917"/>
    </source>
</evidence>
<dbReference type="InterPro" id="IPR004373">
    <property type="entry name" value="RF-1"/>
</dbReference>
<protein>
    <recommendedName>
        <fullName evidence="5 6">Peptide chain release factor 1</fullName>
        <shortName evidence="5">RF-1</shortName>
    </recommendedName>
</protein>
<dbReference type="InterPro" id="IPR050057">
    <property type="entry name" value="Prokaryotic/Mito_RF"/>
</dbReference>
<comment type="caution">
    <text evidence="8">The sequence shown here is derived from an EMBL/GenBank/DDBJ whole genome shotgun (WGS) entry which is preliminary data.</text>
</comment>
<sequence length="356" mass="39996">MIDQLAAIYIRFKNLEEQLGNPEIITDTNRFTKVNKEYGKLKPIADTYLVYKDLLDNIEMSEEMRKDPDPEMREMAQMEYDDLREKKETMDEDIKVMLIPKDPEDERDIIMEIRSGAGGDEAAIFAGDLFDMYKRYCEGRGWKIEMVDENEGTSGGYSKLVFEVQGDDVYSSLKFESGVHRVQRVPRTESQGRVHTSAATVAVLAKMEEEDININKSEIKIDTFRASGAGGQHVNKTESAIRITHLPTGIVSESQDGRSQHKNKEIAMAQLYRRIKDAADSAAAAEQSANRKSLVGSGDRSEKIRTYNYPQNRVTDHRINLTLHSLDKIVAGGLDPVIEGLQVAENATKLQEGAGV</sequence>
<proteinExistence type="inferred from homology"/>
<evidence type="ECO:0000256" key="6">
    <source>
        <dbReference type="NCBIfam" id="TIGR00019"/>
    </source>
</evidence>
<dbReference type="RefSeq" id="WP_168037575.1">
    <property type="nucleotide sequence ID" value="NZ_JAATJH010000003.1"/>
</dbReference>
<dbReference type="NCBIfam" id="NF001859">
    <property type="entry name" value="PRK00591.1"/>
    <property type="match status" value="1"/>
</dbReference>
<evidence type="ECO:0000256" key="2">
    <source>
        <dbReference type="ARBA" id="ARBA00010835"/>
    </source>
</evidence>
<dbReference type="Proteomes" id="UP000770785">
    <property type="component" value="Unassembled WGS sequence"/>
</dbReference>
<comment type="subcellular location">
    <subcellularLocation>
        <location evidence="5">Cytoplasm</location>
    </subcellularLocation>
</comment>
<gene>
    <name evidence="5" type="primary">prfA</name>
    <name evidence="8" type="ORF">GGR27_002326</name>
</gene>
<dbReference type="SMART" id="SM00937">
    <property type="entry name" value="PCRF"/>
    <property type="match status" value="1"/>
</dbReference>
<feature type="modified residue" description="N5-methylglutamine" evidence="5">
    <location>
        <position position="232"/>
    </location>
</feature>
<accession>A0ABX0XC18</accession>
<dbReference type="InterPro" id="IPR005139">
    <property type="entry name" value="PCRF"/>
</dbReference>
<dbReference type="NCBIfam" id="TIGR00019">
    <property type="entry name" value="prfA"/>
    <property type="match status" value="1"/>
</dbReference>
<dbReference type="Gene3D" id="3.30.70.1660">
    <property type="match status" value="2"/>
</dbReference>
<dbReference type="InterPro" id="IPR045853">
    <property type="entry name" value="Pep_chain_release_fac_I_sf"/>
</dbReference>
<dbReference type="Gene3D" id="3.30.160.20">
    <property type="match status" value="1"/>
</dbReference>
<comment type="PTM">
    <text evidence="5">Methylated by PrmC. Methylation increases the termination efficiency of RF1.</text>
</comment>
<dbReference type="Gene3D" id="6.10.140.1950">
    <property type="match status" value="1"/>
</dbReference>
<feature type="domain" description="Prokaryotic-type class I peptide chain release factors" evidence="7">
    <location>
        <begin position="225"/>
        <end position="241"/>
    </location>
</feature>
<keyword evidence="4 5" id="KW-0648">Protein biosynthesis</keyword>
<evidence type="ECO:0000259" key="7">
    <source>
        <dbReference type="PROSITE" id="PS00745"/>
    </source>
</evidence>
<evidence type="ECO:0000256" key="3">
    <source>
        <dbReference type="ARBA" id="ARBA00022481"/>
    </source>
</evidence>
<evidence type="ECO:0000256" key="1">
    <source>
        <dbReference type="ARBA" id="ARBA00002986"/>
    </source>
</evidence>
<dbReference type="Pfam" id="PF03462">
    <property type="entry name" value="PCRF"/>
    <property type="match status" value="1"/>
</dbReference>
<keyword evidence="3 5" id="KW-0488">Methylation</keyword>
<dbReference type="PANTHER" id="PTHR43804:SF7">
    <property type="entry name" value="LD18447P"/>
    <property type="match status" value="1"/>
</dbReference>
<keyword evidence="5" id="KW-0963">Cytoplasm</keyword>
<name>A0ABX0XC18_9BACT</name>
<evidence type="ECO:0000313" key="9">
    <source>
        <dbReference type="Proteomes" id="UP000770785"/>
    </source>
</evidence>
<reference evidence="8 9" key="1">
    <citation type="submission" date="2020-03" db="EMBL/GenBank/DDBJ databases">
        <title>Genomic Encyclopedia of Type Strains, Phase IV (KMG-IV): sequencing the most valuable type-strain genomes for metagenomic binning, comparative biology and taxonomic classification.</title>
        <authorList>
            <person name="Goeker M."/>
        </authorList>
    </citation>
    <scope>NUCLEOTIDE SEQUENCE [LARGE SCALE GENOMIC DNA]</scope>
    <source>
        <strain evidence="8 9">DSM 105096</strain>
    </source>
</reference>
<dbReference type="SUPFAM" id="SSF75620">
    <property type="entry name" value="Release factor"/>
    <property type="match status" value="1"/>
</dbReference>
<dbReference type="HAMAP" id="MF_00093">
    <property type="entry name" value="Rel_fac_1"/>
    <property type="match status" value="1"/>
</dbReference>